<evidence type="ECO:0000313" key="1">
    <source>
        <dbReference type="EMBL" id="PWQ95186.1"/>
    </source>
</evidence>
<name>A0A317C9G2_9GAMM</name>
<keyword evidence="2" id="KW-1185">Reference proteome</keyword>
<protein>
    <submittedName>
        <fullName evidence="1">Uncharacterized protein</fullName>
    </submittedName>
</protein>
<sequence length="101" mass="11330">MLANPNDTPVEQLQTTLTYLMTRYSSIITFKLPDCAACFAVTIVEHLNLILAHPKVSSSSTLRDTYMQLQMNWELLASHAESEHPANQTLMREAKQSGALH</sequence>
<proteinExistence type="predicted"/>
<organism evidence="1 2">
    <name type="scientific">Leucothrix arctica</name>
    <dbReference type="NCBI Taxonomy" id="1481894"/>
    <lineage>
        <taxon>Bacteria</taxon>
        <taxon>Pseudomonadati</taxon>
        <taxon>Pseudomonadota</taxon>
        <taxon>Gammaproteobacteria</taxon>
        <taxon>Thiotrichales</taxon>
        <taxon>Thiotrichaceae</taxon>
        <taxon>Leucothrix</taxon>
    </lineage>
</organism>
<accession>A0A317C9G2</accession>
<gene>
    <name evidence="1" type="ORF">DKT75_12615</name>
</gene>
<evidence type="ECO:0000313" key="2">
    <source>
        <dbReference type="Proteomes" id="UP000245506"/>
    </source>
</evidence>
<comment type="caution">
    <text evidence="1">The sequence shown here is derived from an EMBL/GenBank/DDBJ whole genome shotgun (WGS) entry which is preliminary data.</text>
</comment>
<dbReference type="EMBL" id="QGKL01000035">
    <property type="protein sequence ID" value="PWQ95186.1"/>
    <property type="molecule type" value="Genomic_DNA"/>
</dbReference>
<dbReference type="Proteomes" id="UP000245506">
    <property type="component" value="Unassembled WGS sequence"/>
</dbReference>
<dbReference type="AlphaFoldDB" id="A0A317C9G2"/>
<reference evidence="1 2" key="1">
    <citation type="submission" date="2018-05" db="EMBL/GenBank/DDBJ databases">
        <title>Leucothrix arctica sp. nov., isolated from Arctic seawater.</title>
        <authorList>
            <person name="Choi A."/>
            <person name="Baek K."/>
        </authorList>
    </citation>
    <scope>NUCLEOTIDE SEQUENCE [LARGE SCALE GENOMIC DNA]</scope>
    <source>
        <strain evidence="1 2">IMCC9719</strain>
    </source>
</reference>